<organism evidence="3 4">
    <name type="scientific">Pyronema omphalodes (strain CBS 100304)</name>
    <name type="common">Pyronema confluens</name>
    <dbReference type="NCBI Taxonomy" id="1076935"/>
    <lineage>
        <taxon>Eukaryota</taxon>
        <taxon>Fungi</taxon>
        <taxon>Dikarya</taxon>
        <taxon>Ascomycota</taxon>
        <taxon>Pezizomycotina</taxon>
        <taxon>Pezizomycetes</taxon>
        <taxon>Pezizales</taxon>
        <taxon>Pyronemataceae</taxon>
        <taxon>Pyronema</taxon>
    </lineage>
</organism>
<accession>U4L7Y5</accession>
<proteinExistence type="predicted"/>
<feature type="compositionally biased region" description="Acidic residues" evidence="1">
    <location>
        <begin position="349"/>
        <end position="361"/>
    </location>
</feature>
<feature type="domain" description="Transcription elongation factor Eaf N-terminal" evidence="2">
    <location>
        <begin position="19"/>
        <end position="112"/>
    </location>
</feature>
<evidence type="ECO:0000256" key="1">
    <source>
        <dbReference type="SAM" id="MobiDB-lite"/>
    </source>
</evidence>
<gene>
    <name evidence="3" type="ORF">PCON_12861</name>
</gene>
<dbReference type="Pfam" id="PF09816">
    <property type="entry name" value="EAF"/>
    <property type="match status" value="1"/>
</dbReference>
<dbReference type="Proteomes" id="UP000018144">
    <property type="component" value="Unassembled WGS sequence"/>
</dbReference>
<name>U4L7Y5_PYROM</name>
<dbReference type="STRING" id="1076935.U4L7Y5"/>
<feature type="region of interest" description="Disordered" evidence="1">
    <location>
        <begin position="200"/>
        <end position="397"/>
    </location>
</feature>
<dbReference type="OrthoDB" id="125903at2759"/>
<dbReference type="EMBL" id="HF935793">
    <property type="protein sequence ID" value="CCX13268.1"/>
    <property type="molecule type" value="Genomic_DNA"/>
</dbReference>
<evidence type="ECO:0000313" key="3">
    <source>
        <dbReference type="EMBL" id="CCX13268.1"/>
    </source>
</evidence>
<reference evidence="3 4" key="1">
    <citation type="journal article" date="2013" name="PLoS Genet.">
        <title>The genome and development-dependent transcriptomes of Pyronema confluens: a window into fungal evolution.</title>
        <authorList>
            <person name="Traeger S."/>
            <person name="Altegoer F."/>
            <person name="Freitag M."/>
            <person name="Gabaldon T."/>
            <person name="Kempken F."/>
            <person name="Kumar A."/>
            <person name="Marcet-Houben M."/>
            <person name="Poggeler S."/>
            <person name="Stajich J.E."/>
            <person name="Nowrousian M."/>
        </authorList>
    </citation>
    <scope>NUCLEOTIDE SEQUENCE [LARGE SCALE GENOMIC DNA]</scope>
    <source>
        <strain evidence="4">CBS 100304</strain>
        <tissue evidence="3">Vegetative mycelium</tissue>
    </source>
</reference>
<dbReference type="InterPro" id="IPR019194">
    <property type="entry name" value="Tscrpt_elong_fac_Eaf_N"/>
</dbReference>
<evidence type="ECO:0000313" key="4">
    <source>
        <dbReference type="Proteomes" id="UP000018144"/>
    </source>
</evidence>
<keyword evidence="4" id="KW-1185">Reference proteome</keyword>
<sequence>MASTGVPAPPIRVDRPAEYEIVHGESLTRPAGFSSFKYNQKTSGIKTNPNDPTLTQTSIGFNLKFIHPSTKNEILYEATSSTPAKKTEHFLIFDPATKTATLERLDAAFVFNAGIYAQPYPPLKPEVEDDFEFSADSDTADSEDDTGGVFDFRHFMNRNSAAEDKRQKRLGALKRAGKEIVDIPDDQLPPDGELIIIPDAIQPPQDQDSEMDAPGESDDEMETYASPPPAPKSKAAPKPKAPPKAKAPPKPRAPPKKKAVPAAIPPPTTRVDEIVIPDAAPPPALDTDDEEIDFSDEDEDDPPQQTVATPEAIADEEEVEIDFEDLQKELEEALGSGEDPIMQQGAVVYEDDDDVSDEDEDQPARAPPRPMGGAPKSLAEMYGGNQQEEEDSESEEE</sequence>
<feature type="compositionally biased region" description="Acidic residues" evidence="1">
    <location>
        <begin position="313"/>
        <end position="324"/>
    </location>
</feature>
<dbReference type="AlphaFoldDB" id="U4L7Y5"/>
<evidence type="ECO:0000259" key="2">
    <source>
        <dbReference type="Pfam" id="PF09816"/>
    </source>
</evidence>
<feature type="compositionally biased region" description="Basic residues" evidence="1">
    <location>
        <begin position="235"/>
        <end position="259"/>
    </location>
</feature>
<feature type="compositionally biased region" description="Acidic residues" evidence="1">
    <location>
        <begin position="207"/>
        <end position="222"/>
    </location>
</feature>
<feature type="compositionally biased region" description="Acidic residues" evidence="1">
    <location>
        <begin position="387"/>
        <end position="397"/>
    </location>
</feature>
<protein>
    <recommendedName>
        <fullName evidence="2">Transcription elongation factor Eaf N-terminal domain-containing protein</fullName>
    </recommendedName>
</protein>
<feature type="compositionally biased region" description="Acidic residues" evidence="1">
    <location>
        <begin position="286"/>
        <end position="302"/>
    </location>
</feature>